<accession>A0A1H6BE57</accession>
<evidence type="ECO:0000256" key="5">
    <source>
        <dbReference type="ARBA" id="ARBA00022679"/>
    </source>
</evidence>
<keyword evidence="7" id="KW-0902">Two-component regulatory system</keyword>
<dbReference type="Gene3D" id="6.10.340.10">
    <property type="match status" value="1"/>
</dbReference>
<dbReference type="Proteomes" id="UP000236752">
    <property type="component" value="Unassembled WGS sequence"/>
</dbReference>
<dbReference type="PANTHER" id="PTHR43711:SF1">
    <property type="entry name" value="HISTIDINE KINASE 1"/>
    <property type="match status" value="1"/>
</dbReference>
<evidence type="ECO:0000259" key="10">
    <source>
        <dbReference type="PROSITE" id="PS50885"/>
    </source>
</evidence>
<dbReference type="InterPro" id="IPR036097">
    <property type="entry name" value="HisK_dim/P_sf"/>
</dbReference>
<evidence type="ECO:0000259" key="9">
    <source>
        <dbReference type="PROSITE" id="PS50109"/>
    </source>
</evidence>
<dbReference type="InterPro" id="IPR003594">
    <property type="entry name" value="HATPase_dom"/>
</dbReference>
<gene>
    <name evidence="11" type="ORF">SAMN04488045_3480</name>
</gene>
<name>A0A1H6BE57_9RHOB</name>
<keyword evidence="8" id="KW-0812">Transmembrane</keyword>
<comment type="subcellular location">
    <subcellularLocation>
        <location evidence="2">Membrane</location>
    </subcellularLocation>
</comment>
<feature type="domain" description="HAMP" evidence="10">
    <location>
        <begin position="248"/>
        <end position="300"/>
    </location>
</feature>
<reference evidence="11 12" key="1">
    <citation type="submission" date="2016-10" db="EMBL/GenBank/DDBJ databases">
        <authorList>
            <person name="de Groot N.N."/>
        </authorList>
    </citation>
    <scope>NUCLEOTIDE SEQUENCE [LARGE SCALE GENOMIC DNA]</scope>
    <source>
        <strain evidence="11 12">DSM 26915</strain>
    </source>
</reference>
<dbReference type="SUPFAM" id="SSF47384">
    <property type="entry name" value="Homodimeric domain of signal transducing histidine kinase"/>
    <property type="match status" value="1"/>
</dbReference>
<dbReference type="PRINTS" id="PR00344">
    <property type="entry name" value="BCTRLSENSOR"/>
</dbReference>
<dbReference type="SMART" id="SM00387">
    <property type="entry name" value="HATPase_c"/>
    <property type="match status" value="1"/>
</dbReference>
<dbReference type="PANTHER" id="PTHR43711">
    <property type="entry name" value="TWO-COMPONENT HISTIDINE KINASE"/>
    <property type="match status" value="1"/>
</dbReference>
<organism evidence="11 12">
    <name type="scientific">Thalassococcus halodurans</name>
    <dbReference type="NCBI Taxonomy" id="373675"/>
    <lineage>
        <taxon>Bacteria</taxon>
        <taxon>Pseudomonadati</taxon>
        <taxon>Pseudomonadota</taxon>
        <taxon>Alphaproteobacteria</taxon>
        <taxon>Rhodobacterales</taxon>
        <taxon>Roseobacteraceae</taxon>
        <taxon>Thalassococcus</taxon>
    </lineage>
</organism>
<evidence type="ECO:0000256" key="6">
    <source>
        <dbReference type="ARBA" id="ARBA00022777"/>
    </source>
</evidence>
<dbReference type="CDD" id="cd00075">
    <property type="entry name" value="HATPase"/>
    <property type="match status" value="1"/>
</dbReference>
<evidence type="ECO:0000256" key="1">
    <source>
        <dbReference type="ARBA" id="ARBA00000085"/>
    </source>
</evidence>
<evidence type="ECO:0000256" key="3">
    <source>
        <dbReference type="ARBA" id="ARBA00012438"/>
    </source>
</evidence>
<dbReference type="InterPro" id="IPR003661">
    <property type="entry name" value="HisK_dim/P_dom"/>
</dbReference>
<dbReference type="InterPro" id="IPR050736">
    <property type="entry name" value="Sensor_HK_Regulatory"/>
</dbReference>
<dbReference type="PROSITE" id="PS50109">
    <property type="entry name" value="HIS_KIN"/>
    <property type="match status" value="1"/>
</dbReference>
<dbReference type="SUPFAM" id="SSF158472">
    <property type="entry name" value="HAMP domain-like"/>
    <property type="match status" value="1"/>
</dbReference>
<dbReference type="InterPro" id="IPR005467">
    <property type="entry name" value="His_kinase_dom"/>
</dbReference>
<evidence type="ECO:0000256" key="7">
    <source>
        <dbReference type="ARBA" id="ARBA00023012"/>
    </source>
</evidence>
<dbReference type="CDD" id="cd06225">
    <property type="entry name" value="HAMP"/>
    <property type="match status" value="1"/>
</dbReference>
<dbReference type="SMART" id="SM00388">
    <property type="entry name" value="HisKA"/>
    <property type="match status" value="1"/>
</dbReference>
<keyword evidence="8" id="KW-1133">Transmembrane helix</keyword>
<protein>
    <recommendedName>
        <fullName evidence="3">histidine kinase</fullName>
        <ecNumber evidence="3">2.7.13.3</ecNumber>
    </recommendedName>
</protein>
<dbReference type="InterPro" id="IPR036890">
    <property type="entry name" value="HATPase_C_sf"/>
</dbReference>
<dbReference type="GO" id="GO:0000155">
    <property type="term" value="F:phosphorelay sensor kinase activity"/>
    <property type="evidence" value="ECO:0007669"/>
    <property type="project" value="InterPro"/>
</dbReference>
<dbReference type="EMBL" id="FNUZ01000007">
    <property type="protein sequence ID" value="SEG58942.1"/>
    <property type="molecule type" value="Genomic_DNA"/>
</dbReference>
<dbReference type="SUPFAM" id="SSF55874">
    <property type="entry name" value="ATPase domain of HSP90 chaperone/DNA topoisomerase II/histidine kinase"/>
    <property type="match status" value="1"/>
</dbReference>
<comment type="catalytic activity">
    <reaction evidence="1">
        <text>ATP + protein L-histidine = ADP + protein N-phospho-L-histidine.</text>
        <dbReference type="EC" id="2.7.13.3"/>
    </reaction>
</comment>
<dbReference type="GO" id="GO:0016020">
    <property type="term" value="C:membrane"/>
    <property type="evidence" value="ECO:0007669"/>
    <property type="project" value="UniProtKB-SubCell"/>
</dbReference>
<keyword evidence="6" id="KW-0418">Kinase</keyword>
<dbReference type="InterPro" id="IPR003660">
    <property type="entry name" value="HAMP_dom"/>
</dbReference>
<evidence type="ECO:0000313" key="12">
    <source>
        <dbReference type="Proteomes" id="UP000236752"/>
    </source>
</evidence>
<feature type="transmembrane region" description="Helical" evidence="8">
    <location>
        <begin position="44"/>
        <end position="66"/>
    </location>
</feature>
<dbReference type="EC" id="2.7.13.3" evidence="3"/>
<feature type="domain" description="Histidine kinase" evidence="9">
    <location>
        <begin position="340"/>
        <end position="559"/>
    </location>
</feature>
<dbReference type="Pfam" id="PF00512">
    <property type="entry name" value="HisKA"/>
    <property type="match status" value="1"/>
</dbReference>
<feature type="transmembrane region" description="Helical" evidence="8">
    <location>
        <begin position="224"/>
        <end position="245"/>
    </location>
</feature>
<dbReference type="PROSITE" id="PS50885">
    <property type="entry name" value="HAMP"/>
    <property type="match status" value="1"/>
</dbReference>
<evidence type="ECO:0000313" key="11">
    <source>
        <dbReference type="EMBL" id="SEG58942.1"/>
    </source>
</evidence>
<dbReference type="AlphaFoldDB" id="A0A1H6BE57"/>
<evidence type="ECO:0000256" key="2">
    <source>
        <dbReference type="ARBA" id="ARBA00004370"/>
    </source>
</evidence>
<evidence type="ECO:0000256" key="8">
    <source>
        <dbReference type="SAM" id="Phobius"/>
    </source>
</evidence>
<keyword evidence="5" id="KW-0808">Transferase</keyword>
<dbReference type="Gene3D" id="1.10.287.130">
    <property type="match status" value="1"/>
</dbReference>
<keyword evidence="8" id="KW-0472">Membrane</keyword>
<dbReference type="Gene3D" id="3.30.565.10">
    <property type="entry name" value="Histidine kinase-like ATPase, C-terminal domain"/>
    <property type="match status" value="1"/>
</dbReference>
<keyword evidence="12" id="KW-1185">Reference proteome</keyword>
<dbReference type="SMART" id="SM00304">
    <property type="entry name" value="HAMP"/>
    <property type="match status" value="1"/>
</dbReference>
<keyword evidence="4" id="KW-0597">Phosphoprotein</keyword>
<dbReference type="CDD" id="cd00082">
    <property type="entry name" value="HisKA"/>
    <property type="match status" value="1"/>
</dbReference>
<proteinExistence type="predicted"/>
<evidence type="ECO:0000256" key="4">
    <source>
        <dbReference type="ARBA" id="ARBA00022553"/>
    </source>
</evidence>
<dbReference type="Pfam" id="PF02518">
    <property type="entry name" value="HATPase_c"/>
    <property type="match status" value="1"/>
</dbReference>
<sequence>MQHFGAKSTGLFRVCTKNRQFMSANLSQHAPSPKALSLSLKARLGLGALLLGLVTLVTAGMMVVAMDRVTQRLDAALMAEKRVERYAALSTQVSTFIVIAAESIQTRMPPDDRALRLESVTSNIMRTLTQIRQDLDNAVLEARALGIDEQSRRATQSLGIARMEAMFTSTRDGFLSDTQDPDRLQGFLDIFSISFDPLLNEVVVEEMRARQTILSGIETLRQRLTLIAAAVAAVTIVLLLAYYFALIRPQFRRLDMLRDAAQRIGREDFAVALPDNKTDEIGRVFSETNRMAAALSDRKAEVASEWAKLNDIIADRTQELSDANAKLAKTDEDRRRFFADVSHELRTPLTVILMESQLGRAGGPDPQAAFATIESRALRLNRRIDDLLRVARSESGQLALNPAPFDLPQMIDEALDETRAEIANAGMEMTLHTIPDLTVEGDRNWIRQVIASLIRNAIRHAADGTHLSLGAEATDTTALIHITDNGPGIAPADQGKIFERFAQGSGTTRAAGFGVGLALAKWVIEEQGGQITIHSPLPRDTALGDNPGTTVTLSLPLAI</sequence>
<dbReference type="InterPro" id="IPR004358">
    <property type="entry name" value="Sig_transdc_His_kin-like_C"/>
</dbReference>